<dbReference type="InterPro" id="IPR036980">
    <property type="entry name" value="RNase_P/MRP_Rpp29_sf"/>
</dbReference>
<gene>
    <name evidence="9" type="ORF">WG66_7968</name>
</gene>
<accession>A0A0W0FSW4</accession>
<evidence type="ECO:0000313" key="10">
    <source>
        <dbReference type="Proteomes" id="UP000054988"/>
    </source>
</evidence>
<sequence length="276" mass="31248">MTEKNSVDIYQELPQAKGQRLKFSSATPFVPTFVISSVTQVSDPAELYASRVHGRKILLENPARESRTKKEREEKRKRRVADKEKKRLGIISRREAKEKGVWQLDESQAKFDLFLPLHHLWMGYMSELLGLSQPSNKVPTTKDVPSSSGMHPKLVKADFHGSIITVRQSKCPSLIGLSGIVIHESENAVRIITRENKIKLIPKQNSIFVFAVPVYSTLPPSHTSDSPFPVATIDQGKTTVLNSPYIEFELHGNQFRFRSADRAGRKFKPKETIELT</sequence>
<dbReference type="EMBL" id="LATX01001675">
    <property type="protein sequence ID" value="KTB39433.1"/>
    <property type="molecule type" value="Genomic_DNA"/>
</dbReference>
<reference evidence="9 10" key="1">
    <citation type="submission" date="2015-12" db="EMBL/GenBank/DDBJ databases">
        <title>Draft genome sequence of Moniliophthora roreri, the causal agent of frosty pod rot of cacao.</title>
        <authorList>
            <person name="Aime M.C."/>
            <person name="Diaz-Valderrama J.R."/>
            <person name="Kijpornyongpan T."/>
            <person name="Phillips-Mora W."/>
        </authorList>
    </citation>
    <scope>NUCLEOTIDE SEQUENCE [LARGE SCALE GENOMIC DNA]</scope>
    <source>
        <strain evidence="9 10">MCA 2952</strain>
    </source>
</reference>
<evidence type="ECO:0000256" key="6">
    <source>
        <dbReference type="ARBA" id="ARBA00022759"/>
    </source>
</evidence>
<dbReference type="SUPFAM" id="SSF101744">
    <property type="entry name" value="Rof/RNase P subunit-like"/>
    <property type="match status" value="1"/>
</dbReference>
<dbReference type="InterPro" id="IPR023534">
    <property type="entry name" value="Rof/RNase_P-like"/>
</dbReference>
<keyword evidence="4" id="KW-0819">tRNA processing</keyword>
<dbReference type="PANTHER" id="PTHR13348">
    <property type="entry name" value="RIBONUCLEASE P SUBUNIT P29"/>
    <property type="match status" value="1"/>
</dbReference>
<keyword evidence="3" id="KW-0963">Cytoplasm</keyword>
<protein>
    <submittedName>
        <fullName evidence="9">Uncharacterized protein</fullName>
    </submittedName>
</protein>
<organism evidence="9 10">
    <name type="scientific">Moniliophthora roreri</name>
    <name type="common">Frosty pod rot fungus</name>
    <name type="synonym">Monilia roreri</name>
    <dbReference type="NCBI Taxonomy" id="221103"/>
    <lineage>
        <taxon>Eukaryota</taxon>
        <taxon>Fungi</taxon>
        <taxon>Dikarya</taxon>
        <taxon>Basidiomycota</taxon>
        <taxon>Agaricomycotina</taxon>
        <taxon>Agaricomycetes</taxon>
        <taxon>Agaricomycetidae</taxon>
        <taxon>Agaricales</taxon>
        <taxon>Marasmiineae</taxon>
        <taxon>Marasmiaceae</taxon>
        <taxon>Moniliophthora</taxon>
    </lineage>
</organism>
<name>A0A0W0FSW4_MONRR</name>
<dbReference type="GO" id="GO:0001682">
    <property type="term" value="P:tRNA 5'-leader removal"/>
    <property type="evidence" value="ECO:0007669"/>
    <property type="project" value="InterPro"/>
</dbReference>
<dbReference type="GO" id="GO:0005634">
    <property type="term" value="C:nucleus"/>
    <property type="evidence" value="ECO:0007669"/>
    <property type="project" value="UniProtKB-SubCell"/>
</dbReference>
<dbReference type="GO" id="GO:0004519">
    <property type="term" value="F:endonuclease activity"/>
    <property type="evidence" value="ECO:0007669"/>
    <property type="project" value="UniProtKB-KW"/>
</dbReference>
<dbReference type="GO" id="GO:0033204">
    <property type="term" value="F:ribonuclease P RNA binding"/>
    <property type="evidence" value="ECO:0007669"/>
    <property type="project" value="InterPro"/>
</dbReference>
<dbReference type="GO" id="GO:0030677">
    <property type="term" value="C:ribonuclease P complex"/>
    <property type="evidence" value="ECO:0007669"/>
    <property type="project" value="InterPro"/>
</dbReference>
<comment type="caution">
    <text evidence="9">The sequence shown here is derived from an EMBL/GenBank/DDBJ whole genome shotgun (WGS) entry which is preliminary data.</text>
</comment>
<dbReference type="Proteomes" id="UP000054988">
    <property type="component" value="Unassembled WGS sequence"/>
</dbReference>
<dbReference type="Pfam" id="PF01868">
    <property type="entry name" value="RNase_P-MRP_p29"/>
    <property type="match status" value="1"/>
</dbReference>
<dbReference type="Gene3D" id="2.30.30.210">
    <property type="entry name" value="Ribonuclease P/MRP, subunit p29"/>
    <property type="match status" value="1"/>
</dbReference>
<dbReference type="InterPro" id="IPR002730">
    <property type="entry name" value="Rpp29/RNP1"/>
</dbReference>
<evidence type="ECO:0000256" key="8">
    <source>
        <dbReference type="SAM" id="MobiDB-lite"/>
    </source>
</evidence>
<dbReference type="GO" id="GO:0006364">
    <property type="term" value="P:rRNA processing"/>
    <property type="evidence" value="ECO:0007669"/>
    <property type="project" value="TreeGrafter"/>
</dbReference>
<evidence type="ECO:0000313" key="9">
    <source>
        <dbReference type="EMBL" id="KTB39433.1"/>
    </source>
</evidence>
<keyword evidence="5" id="KW-0540">Nuclease</keyword>
<evidence type="ECO:0000256" key="3">
    <source>
        <dbReference type="ARBA" id="ARBA00022490"/>
    </source>
</evidence>
<dbReference type="eggNOG" id="KOG4046">
    <property type="taxonomic scope" value="Eukaryota"/>
</dbReference>
<dbReference type="HAMAP" id="MF_00754">
    <property type="entry name" value="RNase_P_1"/>
    <property type="match status" value="1"/>
</dbReference>
<keyword evidence="6" id="KW-0255">Endonuclease</keyword>
<dbReference type="GO" id="GO:0000172">
    <property type="term" value="C:ribonuclease MRP complex"/>
    <property type="evidence" value="ECO:0007669"/>
    <property type="project" value="InterPro"/>
</dbReference>
<dbReference type="AlphaFoldDB" id="A0A0W0FSW4"/>
<evidence type="ECO:0000256" key="1">
    <source>
        <dbReference type="ARBA" id="ARBA00004123"/>
    </source>
</evidence>
<dbReference type="PANTHER" id="PTHR13348:SF0">
    <property type="entry name" value="RIBONUCLEASE P PROTEIN SUBUNIT P29"/>
    <property type="match status" value="1"/>
</dbReference>
<comment type="subcellular location">
    <subcellularLocation>
        <location evidence="1">Nucleus</location>
    </subcellularLocation>
</comment>
<dbReference type="InterPro" id="IPR023538">
    <property type="entry name" value="RNP1"/>
</dbReference>
<feature type="region of interest" description="Disordered" evidence="8">
    <location>
        <begin position="60"/>
        <end position="83"/>
    </location>
</feature>
<comment type="similarity">
    <text evidence="2">Belongs to the eukaryotic/archaeal RNase P protein component 1 family.</text>
</comment>
<evidence type="ECO:0000256" key="4">
    <source>
        <dbReference type="ARBA" id="ARBA00022694"/>
    </source>
</evidence>
<dbReference type="SMART" id="SM00538">
    <property type="entry name" value="POP4"/>
    <property type="match status" value="1"/>
</dbReference>
<keyword evidence="7" id="KW-0378">Hydrolase</keyword>
<dbReference type="InterPro" id="IPR016848">
    <property type="entry name" value="RNase_P/MRP_Rpp29-subunit"/>
</dbReference>
<evidence type="ECO:0000256" key="2">
    <source>
        <dbReference type="ARBA" id="ARBA00006181"/>
    </source>
</evidence>
<evidence type="ECO:0000256" key="5">
    <source>
        <dbReference type="ARBA" id="ARBA00022722"/>
    </source>
</evidence>
<proteinExistence type="inferred from homology"/>
<evidence type="ECO:0000256" key="7">
    <source>
        <dbReference type="ARBA" id="ARBA00022801"/>
    </source>
</evidence>
<dbReference type="GO" id="GO:0016787">
    <property type="term" value="F:hydrolase activity"/>
    <property type="evidence" value="ECO:0007669"/>
    <property type="project" value="UniProtKB-KW"/>
</dbReference>
<feature type="compositionally biased region" description="Basic and acidic residues" evidence="8">
    <location>
        <begin position="62"/>
        <end position="74"/>
    </location>
</feature>